<feature type="region of interest" description="Disordered" evidence="1">
    <location>
        <begin position="1"/>
        <end position="98"/>
    </location>
</feature>
<sequence>MSAYRLDAPRPRQRPDPLQIDHSMSYKSASALNQQSPPLLYEVPSPFSTSPPGSPRSHLTSPTSPTHKRRSINRQARSGERTPPLGSGRNRSVTPVGDGDLNLFAEQCRAWYFDQDEHAGQQMSHTLATLPPSQRAAYARLQASVRATYHRTVSARKVAEFQAHLSATQPGGSLLPHCRADPSSADAKKERYQRFERFIRTWCTMGMPGPQPFFRALWALMTLQTMSTKAGGAGEYRIEWEIDDAVFMESGGRDFMIDAIDALKGILAFEEVAAPRKSTSTAGTATTHVRAQSQPLLSVQRPTKTPPVVPKRLRSPSDPFLDTHTPQALSRSVGSSTSGSSSQPDENALTPPLIPDKADGSTSPFSSAFGDAVGTDGREDEESLRIWTAPDLSSPDYLNLLQAFPAFVSRGASPRFPDKPPSGDLEEGYDATSREDTAIQFGTGSMWIGARTRSSGWEGGNWWTRFVSWCKNIFC</sequence>
<evidence type="ECO:0000313" key="3">
    <source>
        <dbReference type="Proteomes" id="UP000054007"/>
    </source>
</evidence>
<accession>A0A0D7BVI3</accession>
<evidence type="ECO:0000313" key="2">
    <source>
        <dbReference type="EMBL" id="KIY74442.1"/>
    </source>
</evidence>
<evidence type="ECO:0000256" key="1">
    <source>
        <dbReference type="SAM" id="MobiDB-lite"/>
    </source>
</evidence>
<feature type="region of interest" description="Disordered" evidence="1">
    <location>
        <begin position="275"/>
        <end position="382"/>
    </location>
</feature>
<reference evidence="2 3" key="1">
    <citation type="journal article" date="2015" name="Fungal Genet. Biol.">
        <title>Evolution of novel wood decay mechanisms in Agaricales revealed by the genome sequences of Fistulina hepatica and Cylindrobasidium torrendii.</title>
        <authorList>
            <person name="Floudas D."/>
            <person name="Held B.W."/>
            <person name="Riley R."/>
            <person name="Nagy L.G."/>
            <person name="Koehler G."/>
            <person name="Ransdell A.S."/>
            <person name="Younus H."/>
            <person name="Chow J."/>
            <person name="Chiniquy J."/>
            <person name="Lipzen A."/>
            <person name="Tritt A."/>
            <person name="Sun H."/>
            <person name="Haridas S."/>
            <person name="LaButti K."/>
            <person name="Ohm R.A."/>
            <person name="Kues U."/>
            <person name="Blanchette R.A."/>
            <person name="Grigoriev I.V."/>
            <person name="Minto R.E."/>
            <person name="Hibbett D.S."/>
        </authorList>
    </citation>
    <scope>NUCLEOTIDE SEQUENCE [LARGE SCALE GENOMIC DNA]</scope>
    <source>
        <strain evidence="2 3">FP15055 ss-10</strain>
    </source>
</reference>
<feature type="compositionally biased region" description="Low complexity" evidence="1">
    <location>
        <begin position="330"/>
        <end position="342"/>
    </location>
</feature>
<dbReference type="EMBL" id="KN880431">
    <property type="protein sequence ID" value="KIY74442.1"/>
    <property type="molecule type" value="Genomic_DNA"/>
</dbReference>
<protein>
    <submittedName>
        <fullName evidence="2">Uncharacterized protein</fullName>
    </submittedName>
</protein>
<dbReference type="AlphaFoldDB" id="A0A0D7BVI3"/>
<organism evidence="2 3">
    <name type="scientific">Cylindrobasidium torrendii FP15055 ss-10</name>
    <dbReference type="NCBI Taxonomy" id="1314674"/>
    <lineage>
        <taxon>Eukaryota</taxon>
        <taxon>Fungi</taxon>
        <taxon>Dikarya</taxon>
        <taxon>Basidiomycota</taxon>
        <taxon>Agaricomycotina</taxon>
        <taxon>Agaricomycetes</taxon>
        <taxon>Agaricomycetidae</taxon>
        <taxon>Agaricales</taxon>
        <taxon>Marasmiineae</taxon>
        <taxon>Physalacriaceae</taxon>
        <taxon>Cylindrobasidium</taxon>
    </lineage>
</organism>
<proteinExistence type="predicted"/>
<feature type="compositionally biased region" description="Low complexity" evidence="1">
    <location>
        <begin position="44"/>
        <end position="57"/>
    </location>
</feature>
<dbReference type="Proteomes" id="UP000054007">
    <property type="component" value="Unassembled WGS sequence"/>
</dbReference>
<dbReference type="OrthoDB" id="2568455at2759"/>
<name>A0A0D7BVI3_9AGAR</name>
<feature type="compositionally biased region" description="Polar residues" evidence="1">
    <location>
        <begin position="277"/>
        <end position="303"/>
    </location>
</feature>
<keyword evidence="3" id="KW-1185">Reference proteome</keyword>
<gene>
    <name evidence="2" type="ORF">CYLTODRAFT_416276</name>
</gene>
<feature type="compositionally biased region" description="Polar residues" evidence="1">
    <location>
        <begin position="25"/>
        <end position="37"/>
    </location>
</feature>